<dbReference type="EMBL" id="MH606185">
    <property type="protein sequence ID" value="AXH71193.1"/>
    <property type="molecule type" value="Genomic_DNA"/>
</dbReference>
<dbReference type="Proteomes" id="UP000260425">
    <property type="component" value="Segment"/>
</dbReference>
<name>A0A345MK11_BPBSP</name>
<organismHost>
    <name type="scientific">Bacillus subtilis</name>
    <dbReference type="NCBI Taxonomy" id="1423"/>
</organismHost>
<evidence type="ECO:0000313" key="2">
    <source>
        <dbReference type="Proteomes" id="UP000260425"/>
    </source>
</evidence>
<evidence type="ECO:0000313" key="1">
    <source>
        <dbReference type="EMBL" id="AXH71193.1"/>
    </source>
</evidence>
<accession>A0A345MK11</accession>
<organism evidence="1 2">
    <name type="scientific">Bacillus phage BSP38</name>
    <dbReference type="NCBI Taxonomy" id="2283013"/>
    <lineage>
        <taxon>Viruses</taxon>
        <taxon>Duplodnaviria</taxon>
        <taxon>Heunggongvirae</taxon>
        <taxon>Uroviricota</taxon>
        <taxon>Caudoviricetes</taxon>
        <taxon>Herelleviridae</taxon>
        <taxon>Bastillevirinae</taxon>
        <taxon>Jeonjuvirus</taxon>
        <taxon>Jeonjuvirus BSP38</taxon>
    </lineage>
</organism>
<proteinExistence type="predicted"/>
<gene>
    <name evidence="1" type="ORF">BSP38_151</name>
</gene>
<keyword evidence="2" id="KW-1185">Reference proteome</keyword>
<sequence length="66" mass="7925">MNILEQYIEEVHSVKPYTEDWTKEFPNKTFVEADITTNCYGQKKRAIHVFEEDEWETALEKGYYMG</sequence>
<protein>
    <submittedName>
        <fullName evidence="1">Uncharacterized protein</fullName>
    </submittedName>
</protein>
<reference evidence="1 2" key="1">
    <citation type="submission" date="2018-07" db="EMBL/GenBank/DDBJ databases">
        <title>Complete nucleotide sequence of Bacillus phage BSP38.</title>
        <authorList>
            <person name="Ghosh K."/>
            <person name="Kim K.-P."/>
        </authorList>
    </citation>
    <scope>NUCLEOTIDE SEQUENCE [LARGE SCALE GENOMIC DNA]</scope>
</reference>